<evidence type="ECO:0000256" key="13">
    <source>
        <dbReference type="ARBA" id="ARBA00048494"/>
    </source>
</evidence>
<dbReference type="GO" id="GO:0000272">
    <property type="term" value="P:polysaccharide catabolic process"/>
    <property type="evidence" value="ECO:0007669"/>
    <property type="project" value="UniProtKB-KW"/>
</dbReference>
<keyword evidence="4" id="KW-0325">Glycoprotein</keyword>
<feature type="signal peptide" evidence="15">
    <location>
        <begin position="1"/>
        <end position="20"/>
    </location>
</feature>
<proteinExistence type="predicted"/>
<evidence type="ECO:0000256" key="5">
    <source>
        <dbReference type="ARBA" id="ARBA00023024"/>
    </source>
</evidence>
<keyword evidence="3" id="KW-1003">Cell membrane</keyword>
<dbReference type="Pfam" id="PF01522">
    <property type="entry name" value="Polysacc_deac_1"/>
    <property type="match status" value="1"/>
</dbReference>
<dbReference type="InterPro" id="IPR011330">
    <property type="entry name" value="Glyco_hydro/deAcase_b/a-brl"/>
</dbReference>
<feature type="chain" id="PRO_5001645938" description="chitin deacetylase" evidence="15">
    <location>
        <begin position="21"/>
        <end position="418"/>
    </location>
</feature>
<dbReference type="InterPro" id="IPR002509">
    <property type="entry name" value="NODB_dom"/>
</dbReference>
<keyword evidence="11" id="KW-0624">Polysaccharide degradation</keyword>
<comment type="catalytic activity">
    <reaction evidence="13">
        <text>[(1-&gt;4)-N-acetyl-beta-D-glucosaminyl](n) + n H2O = chitosan + n acetate</text>
        <dbReference type="Rhea" id="RHEA:10464"/>
        <dbReference type="Rhea" id="RHEA-COMP:9593"/>
        <dbReference type="Rhea" id="RHEA-COMP:9597"/>
        <dbReference type="ChEBI" id="CHEBI:15377"/>
        <dbReference type="ChEBI" id="CHEBI:17029"/>
        <dbReference type="ChEBI" id="CHEBI:30089"/>
        <dbReference type="ChEBI" id="CHEBI:57704"/>
        <dbReference type="EC" id="3.5.1.41"/>
    </reaction>
    <physiologicalReaction direction="left-to-right" evidence="13">
        <dbReference type="Rhea" id="RHEA:10465"/>
    </physiologicalReaction>
</comment>
<evidence type="ECO:0000256" key="2">
    <source>
        <dbReference type="ARBA" id="ARBA00004609"/>
    </source>
</evidence>
<dbReference type="GO" id="GO:0009272">
    <property type="term" value="P:fungal-type cell wall biogenesis"/>
    <property type="evidence" value="ECO:0007669"/>
    <property type="project" value="UniProtKB-ARBA"/>
</dbReference>
<evidence type="ECO:0000256" key="14">
    <source>
        <dbReference type="SAM" id="MobiDB-lite"/>
    </source>
</evidence>
<keyword evidence="15" id="KW-0732">Signal</keyword>
<evidence type="ECO:0000256" key="7">
    <source>
        <dbReference type="ARBA" id="ARBA00023277"/>
    </source>
</evidence>
<keyword evidence="4" id="KW-0336">GPI-anchor</keyword>
<evidence type="ECO:0000256" key="3">
    <source>
        <dbReference type="ARBA" id="ARBA00022475"/>
    </source>
</evidence>
<dbReference type="STRING" id="930990.A0A067MU78"/>
<evidence type="ECO:0000256" key="11">
    <source>
        <dbReference type="ARBA" id="ARBA00023326"/>
    </source>
</evidence>
<keyword evidence="8" id="KW-0170">Cobalt</keyword>
<keyword evidence="7" id="KW-0119">Carbohydrate metabolism</keyword>
<feature type="region of interest" description="Disordered" evidence="14">
    <location>
        <begin position="369"/>
        <end position="392"/>
    </location>
</feature>
<organism evidence="17 18">
    <name type="scientific">Botryobasidium botryosum (strain FD-172 SS1)</name>
    <dbReference type="NCBI Taxonomy" id="930990"/>
    <lineage>
        <taxon>Eukaryota</taxon>
        <taxon>Fungi</taxon>
        <taxon>Dikarya</taxon>
        <taxon>Basidiomycota</taxon>
        <taxon>Agaricomycotina</taxon>
        <taxon>Agaricomycetes</taxon>
        <taxon>Cantharellales</taxon>
        <taxon>Botryobasidiaceae</taxon>
        <taxon>Botryobasidium</taxon>
    </lineage>
</organism>
<comment type="subcellular location">
    <subcellularLocation>
        <location evidence="2">Cell membrane</location>
        <topology evidence="2">Lipid-anchor</topology>
        <topology evidence="2">GPI-anchor</topology>
    </subcellularLocation>
</comment>
<dbReference type="AlphaFoldDB" id="A0A067MU78"/>
<dbReference type="GO" id="GO:0071555">
    <property type="term" value="P:cell wall organization"/>
    <property type="evidence" value="ECO:0007669"/>
    <property type="project" value="UniProtKB-KW"/>
</dbReference>
<dbReference type="EC" id="3.5.1.41" evidence="12"/>
<evidence type="ECO:0000313" key="17">
    <source>
        <dbReference type="EMBL" id="KDQ15392.1"/>
    </source>
</evidence>
<evidence type="ECO:0000256" key="12">
    <source>
        <dbReference type="ARBA" id="ARBA00024056"/>
    </source>
</evidence>
<evidence type="ECO:0000313" key="18">
    <source>
        <dbReference type="Proteomes" id="UP000027195"/>
    </source>
</evidence>
<dbReference type="GO" id="GO:0004099">
    <property type="term" value="F:chitin deacetylase activity"/>
    <property type="evidence" value="ECO:0007669"/>
    <property type="project" value="UniProtKB-EC"/>
</dbReference>
<dbReference type="GO" id="GO:0005886">
    <property type="term" value="C:plasma membrane"/>
    <property type="evidence" value="ECO:0007669"/>
    <property type="project" value="UniProtKB-SubCell"/>
</dbReference>
<dbReference type="EMBL" id="KL198032">
    <property type="protein sequence ID" value="KDQ15392.1"/>
    <property type="molecule type" value="Genomic_DNA"/>
</dbReference>
<dbReference type="PANTHER" id="PTHR10587">
    <property type="entry name" value="GLYCOSYL TRANSFERASE-RELATED"/>
    <property type="match status" value="1"/>
</dbReference>
<dbReference type="GO" id="GO:0098552">
    <property type="term" value="C:side of membrane"/>
    <property type="evidence" value="ECO:0007669"/>
    <property type="project" value="UniProtKB-KW"/>
</dbReference>
<protein>
    <recommendedName>
        <fullName evidence="12">chitin deacetylase</fullName>
        <ecNumber evidence="12">3.5.1.41</ecNumber>
    </recommendedName>
</protein>
<sequence length="418" mass="43804">MLASSIPFLALLALASAVSARDKWYHPRDHPVHDLFKRQAPALTPGSPEWVASYPAAPLTAASVSAIPAAWLAALDAATKAGLIPSIAPATLVNGAPTYSGQNSIGPEICSSTGQCRGDPTLEVWDAPDGKVAVSFDDGPLPTSGPLYDFLKQNNQHATHFFIGSNVRDNYAMCKRAYDELNDEIGVHTWSHQYTTSLSNEVIVGELGYTMQIIAECTGGRLPKWWRPPYGDSDNRVRAIAYHVFGGTCAIWNHDTDDWELDQPNTTVTAAGIAANLQTWYAGAKHPGLMILEHELSTQSVQAFIDNYPLIKTNGWDARGVADVFGATYYLNAVNNTTPVVPLAVAAVAAVPSSLPGTAVTSSTAAATATASGTPSGAGLTTTATPKSSKNGAVGLRGSSSLLAVVMGSIVVGAAALM</sequence>
<evidence type="ECO:0000256" key="9">
    <source>
        <dbReference type="ARBA" id="ARBA00023288"/>
    </source>
</evidence>
<keyword evidence="9" id="KW-0449">Lipoprotein</keyword>
<evidence type="ECO:0000256" key="10">
    <source>
        <dbReference type="ARBA" id="ARBA00023316"/>
    </source>
</evidence>
<dbReference type="Gene3D" id="3.20.20.370">
    <property type="entry name" value="Glycoside hydrolase/deacetylase"/>
    <property type="match status" value="1"/>
</dbReference>
<evidence type="ECO:0000256" key="8">
    <source>
        <dbReference type="ARBA" id="ARBA00023285"/>
    </source>
</evidence>
<evidence type="ECO:0000256" key="15">
    <source>
        <dbReference type="SAM" id="SignalP"/>
    </source>
</evidence>
<dbReference type="InterPro" id="IPR050248">
    <property type="entry name" value="Polysacc_deacetylase_ArnD"/>
</dbReference>
<dbReference type="SUPFAM" id="SSF88713">
    <property type="entry name" value="Glycoside hydrolase/deacetylase"/>
    <property type="match status" value="1"/>
</dbReference>
<reference evidence="18" key="1">
    <citation type="journal article" date="2014" name="Proc. Natl. Acad. Sci. U.S.A.">
        <title>Extensive sampling of basidiomycete genomes demonstrates inadequacy of the white-rot/brown-rot paradigm for wood decay fungi.</title>
        <authorList>
            <person name="Riley R."/>
            <person name="Salamov A.A."/>
            <person name="Brown D.W."/>
            <person name="Nagy L.G."/>
            <person name="Floudas D."/>
            <person name="Held B.W."/>
            <person name="Levasseur A."/>
            <person name="Lombard V."/>
            <person name="Morin E."/>
            <person name="Otillar R."/>
            <person name="Lindquist E.A."/>
            <person name="Sun H."/>
            <person name="LaButti K.M."/>
            <person name="Schmutz J."/>
            <person name="Jabbour D."/>
            <person name="Luo H."/>
            <person name="Baker S.E."/>
            <person name="Pisabarro A.G."/>
            <person name="Walton J.D."/>
            <person name="Blanchette R.A."/>
            <person name="Henrissat B."/>
            <person name="Martin F."/>
            <person name="Cullen D."/>
            <person name="Hibbett D.S."/>
            <person name="Grigoriev I.V."/>
        </authorList>
    </citation>
    <scope>NUCLEOTIDE SEQUENCE [LARGE SCALE GENOMIC DNA]</scope>
    <source>
        <strain evidence="18">FD-172 SS1</strain>
    </source>
</reference>
<dbReference type="HOGENOM" id="CLU_042090_2_0_1"/>
<evidence type="ECO:0000256" key="1">
    <source>
        <dbReference type="ARBA" id="ARBA00001941"/>
    </source>
</evidence>
<dbReference type="InParanoid" id="A0A067MU78"/>
<evidence type="ECO:0000256" key="6">
    <source>
        <dbReference type="ARBA" id="ARBA00023136"/>
    </source>
</evidence>
<dbReference type="Proteomes" id="UP000027195">
    <property type="component" value="Unassembled WGS sequence"/>
</dbReference>
<accession>A0A067MU78</accession>
<comment type="cofactor">
    <cofactor evidence="1">
        <name>Co(2+)</name>
        <dbReference type="ChEBI" id="CHEBI:48828"/>
    </cofactor>
</comment>
<keyword evidence="5" id="KW-0146">Chitin degradation</keyword>
<dbReference type="PROSITE" id="PS51677">
    <property type="entry name" value="NODB"/>
    <property type="match status" value="1"/>
</dbReference>
<dbReference type="PANTHER" id="PTHR10587:SF135">
    <property type="entry name" value="CHITIN DEACETYLASE 3"/>
    <property type="match status" value="1"/>
</dbReference>
<gene>
    <name evidence="17" type="ORF">BOTBODRAFT_31714</name>
</gene>
<name>A0A067MU78_BOTB1</name>
<keyword evidence="18" id="KW-1185">Reference proteome</keyword>
<keyword evidence="6" id="KW-0472">Membrane</keyword>
<feature type="compositionally biased region" description="Low complexity" evidence="14">
    <location>
        <begin position="369"/>
        <end position="385"/>
    </location>
</feature>
<dbReference type="GO" id="GO:0006032">
    <property type="term" value="P:chitin catabolic process"/>
    <property type="evidence" value="ECO:0007669"/>
    <property type="project" value="UniProtKB-KW"/>
</dbReference>
<dbReference type="OrthoDB" id="407355at2759"/>
<keyword evidence="10" id="KW-0961">Cell wall biogenesis/degradation</keyword>
<evidence type="ECO:0000256" key="4">
    <source>
        <dbReference type="ARBA" id="ARBA00022622"/>
    </source>
</evidence>
<evidence type="ECO:0000259" key="16">
    <source>
        <dbReference type="PROSITE" id="PS51677"/>
    </source>
</evidence>
<feature type="domain" description="NodB homology" evidence="16">
    <location>
        <begin position="130"/>
        <end position="319"/>
    </location>
</feature>